<evidence type="ECO:0000256" key="1">
    <source>
        <dbReference type="ARBA" id="ARBA00022603"/>
    </source>
</evidence>
<dbReference type="RefSeq" id="WP_094236951.1">
    <property type="nucleotide sequence ID" value="NZ_CP022657.1"/>
</dbReference>
<dbReference type="InterPro" id="IPR029063">
    <property type="entry name" value="SAM-dependent_MTases_sf"/>
</dbReference>
<protein>
    <submittedName>
        <fullName evidence="3">16S rRNA (Guanine(966)-N(2))-methyltransferase RsmD</fullName>
    </submittedName>
</protein>
<keyword evidence="2 3" id="KW-0808">Transferase</keyword>
<dbReference type="PROSITE" id="PS00092">
    <property type="entry name" value="N6_MTASE"/>
    <property type="match status" value="1"/>
</dbReference>
<dbReference type="OrthoDB" id="9803017at2"/>
<dbReference type="GO" id="GO:0008168">
    <property type="term" value="F:methyltransferase activity"/>
    <property type="evidence" value="ECO:0007669"/>
    <property type="project" value="UniProtKB-KW"/>
</dbReference>
<dbReference type="CDD" id="cd02440">
    <property type="entry name" value="AdoMet_MTases"/>
    <property type="match status" value="1"/>
</dbReference>
<evidence type="ECO:0000313" key="4">
    <source>
        <dbReference type="Proteomes" id="UP000214688"/>
    </source>
</evidence>
<organism evidence="3 4">
    <name type="scientific">Tumebacillus algifaecis</name>
    <dbReference type="NCBI Taxonomy" id="1214604"/>
    <lineage>
        <taxon>Bacteria</taxon>
        <taxon>Bacillati</taxon>
        <taxon>Bacillota</taxon>
        <taxon>Bacilli</taxon>
        <taxon>Bacillales</taxon>
        <taxon>Alicyclobacillaceae</taxon>
        <taxon>Tumebacillus</taxon>
    </lineage>
</organism>
<name>A0A223D226_9BACL</name>
<gene>
    <name evidence="3" type="primary">rsmD</name>
    <name evidence="3" type="ORF">CIG75_12415</name>
</gene>
<reference evidence="3 4" key="1">
    <citation type="journal article" date="2015" name="Int. J. Syst. Evol. Microbiol.">
        <title>Tumebacillus algifaecis sp. nov., isolated from decomposing algal scum.</title>
        <authorList>
            <person name="Wu Y.F."/>
            <person name="Zhang B."/>
            <person name="Xing P."/>
            <person name="Wu Q.L."/>
            <person name="Liu S.J."/>
        </authorList>
    </citation>
    <scope>NUCLEOTIDE SEQUENCE [LARGE SCALE GENOMIC DNA]</scope>
    <source>
        <strain evidence="3 4">THMBR28</strain>
    </source>
</reference>
<dbReference type="Gene3D" id="3.40.50.150">
    <property type="entry name" value="Vaccinia Virus protein VP39"/>
    <property type="match status" value="1"/>
</dbReference>
<sequence>MRVISGDCKGRRLKAVPGNNTRPTTDKVKESMFNIIGPYFDGGWALDLFAGSGGLGIEALSRGIEKAIFLDTDHKAMATVRENVTSLGLTSRAEIYKNDARRALDQLAGRGLQFDLVFLDPPYKQVQLYEELITKMQALQLLNDRAYIIAEHHADVELPDAYGRAIRWRLAEYGEIAISFYEIVTETETKE</sequence>
<dbReference type="EMBL" id="CP022657">
    <property type="protein sequence ID" value="ASS75708.1"/>
    <property type="molecule type" value="Genomic_DNA"/>
</dbReference>
<proteinExistence type="predicted"/>
<dbReference type="InterPro" id="IPR002052">
    <property type="entry name" value="DNA_methylase_N6_adenine_CS"/>
</dbReference>
<dbReference type="GO" id="GO:0031167">
    <property type="term" value="P:rRNA methylation"/>
    <property type="evidence" value="ECO:0007669"/>
    <property type="project" value="InterPro"/>
</dbReference>
<evidence type="ECO:0000313" key="3">
    <source>
        <dbReference type="EMBL" id="ASS75708.1"/>
    </source>
</evidence>
<dbReference type="Pfam" id="PF03602">
    <property type="entry name" value="Cons_hypoth95"/>
    <property type="match status" value="1"/>
</dbReference>
<dbReference type="GO" id="GO:0003676">
    <property type="term" value="F:nucleic acid binding"/>
    <property type="evidence" value="ECO:0007669"/>
    <property type="project" value="InterPro"/>
</dbReference>
<evidence type="ECO:0000256" key="2">
    <source>
        <dbReference type="ARBA" id="ARBA00022679"/>
    </source>
</evidence>
<dbReference type="AlphaFoldDB" id="A0A223D226"/>
<dbReference type="PANTHER" id="PTHR43542:SF1">
    <property type="entry name" value="METHYLTRANSFERASE"/>
    <property type="match status" value="1"/>
</dbReference>
<dbReference type="KEGG" id="tab:CIG75_12415"/>
<dbReference type="PIRSF" id="PIRSF004553">
    <property type="entry name" value="CHP00095"/>
    <property type="match status" value="1"/>
</dbReference>
<dbReference type="InterPro" id="IPR004398">
    <property type="entry name" value="RNA_MeTrfase_RsmD"/>
</dbReference>
<keyword evidence="4" id="KW-1185">Reference proteome</keyword>
<dbReference type="Proteomes" id="UP000214688">
    <property type="component" value="Chromosome"/>
</dbReference>
<dbReference type="SUPFAM" id="SSF53335">
    <property type="entry name" value="S-adenosyl-L-methionine-dependent methyltransferases"/>
    <property type="match status" value="1"/>
</dbReference>
<keyword evidence="1 3" id="KW-0489">Methyltransferase</keyword>
<dbReference type="PANTHER" id="PTHR43542">
    <property type="entry name" value="METHYLTRANSFERASE"/>
    <property type="match status" value="1"/>
</dbReference>
<dbReference type="NCBIfam" id="TIGR00095">
    <property type="entry name" value="16S rRNA (guanine(966)-N(2))-methyltransferase RsmD"/>
    <property type="match status" value="1"/>
</dbReference>
<accession>A0A223D226</accession>